<gene>
    <name evidence="1" type="ORF">SMD27_21505</name>
</gene>
<comment type="caution">
    <text evidence="1">The sequence shown here is derived from an EMBL/GenBank/DDBJ whole genome shotgun (WGS) entry which is preliminary data.</text>
</comment>
<dbReference type="EMBL" id="JAXCLW010000010">
    <property type="protein sequence ID" value="MDY0885431.1"/>
    <property type="molecule type" value="Genomic_DNA"/>
</dbReference>
<sequence length="76" mass="8693">MRDKRKKFVELAEARVNKTIKDIRLIGNLSNKAAYSFTEGDIRKIFRVLTKELETARARFSEGAGSGENEFRLGDE</sequence>
<evidence type="ECO:0000313" key="1">
    <source>
        <dbReference type="EMBL" id="MDY0885431.1"/>
    </source>
</evidence>
<organism evidence="1 2">
    <name type="scientific">Dongia soli</name>
    <dbReference type="NCBI Taxonomy" id="600628"/>
    <lineage>
        <taxon>Bacteria</taxon>
        <taxon>Pseudomonadati</taxon>
        <taxon>Pseudomonadota</taxon>
        <taxon>Alphaproteobacteria</taxon>
        <taxon>Rhodospirillales</taxon>
        <taxon>Dongiaceae</taxon>
        <taxon>Dongia</taxon>
    </lineage>
</organism>
<evidence type="ECO:0008006" key="3">
    <source>
        <dbReference type="Google" id="ProtNLM"/>
    </source>
</evidence>
<dbReference type="RefSeq" id="WP_320510506.1">
    <property type="nucleotide sequence ID" value="NZ_JAXCLW010000010.1"/>
</dbReference>
<keyword evidence="2" id="KW-1185">Reference proteome</keyword>
<protein>
    <recommendedName>
        <fullName evidence="3">50S ribosomal protein L29</fullName>
    </recommendedName>
</protein>
<name>A0ABU5EGS5_9PROT</name>
<proteinExistence type="predicted"/>
<dbReference type="Proteomes" id="UP001279642">
    <property type="component" value="Unassembled WGS sequence"/>
</dbReference>
<evidence type="ECO:0000313" key="2">
    <source>
        <dbReference type="Proteomes" id="UP001279642"/>
    </source>
</evidence>
<reference evidence="1 2" key="1">
    <citation type="journal article" date="2016" name="Antonie Van Leeuwenhoek">
        <title>Dongia soli sp. nov., isolated from soil from Dokdo, Korea.</title>
        <authorList>
            <person name="Kim D.U."/>
            <person name="Lee H."/>
            <person name="Kim H."/>
            <person name="Kim S.G."/>
            <person name="Ka J.O."/>
        </authorList>
    </citation>
    <scope>NUCLEOTIDE SEQUENCE [LARGE SCALE GENOMIC DNA]</scope>
    <source>
        <strain evidence="1 2">D78</strain>
    </source>
</reference>
<accession>A0ABU5EGS5</accession>